<feature type="compositionally biased region" description="Polar residues" evidence="2">
    <location>
        <begin position="228"/>
        <end position="239"/>
    </location>
</feature>
<feature type="compositionally biased region" description="Polar residues" evidence="2">
    <location>
        <begin position="275"/>
        <end position="288"/>
    </location>
</feature>
<comment type="caution">
    <text evidence="3">The sequence shown here is derived from an EMBL/GenBank/DDBJ whole genome shotgun (WGS) entry which is preliminary data.</text>
</comment>
<organism evidence="3 4">
    <name type="scientific">Mucor velutinosus</name>
    <dbReference type="NCBI Taxonomy" id="708070"/>
    <lineage>
        <taxon>Eukaryota</taxon>
        <taxon>Fungi</taxon>
        <taxon>Fungi incertae sedis</taxon>
        <taxon>Mucoromycota</taxon>
        <taxon>Mucoromycotina</taxon>
        <taxon>Mucoromycetes</taxon>
        <taxon>Mucorales</taxon>
        <taxon>Mucorineae</taxon>
        <taxon>Mucoraceae</taxon>
        <taxon>Mucor</taxon>
    </lineage>
</organism>
<dbReference type="RefSeq" id="XP_064687751.1">
    <property type="nucleotide sequence ID" value="XM_064823427.1"/>
</dbReference>
<feature type="region of interest" description="Disordered" evidence="2">
    <location>
        <begin position="228"/>
        <end position="297"/>
    </location>
</feature>
<evidence type="ECO:0000313" key="3">
    <source>
        <dbReference type="EMBL" id="KAK4521085.1"/>
    </source>
</evidence>
<proteinExistence type="predicted"/>
<protein>
    <submittedName>
        <fullName evidence="3">Uncharacterized protein</fullName>
    </submittedName>
</protein>
<dbReference type="GeneID" id="89947777"/>
<reference evidence="3 4" key="1">
    <citation type="submission" date="2022-11" db="EMBL/GenBank/DDBJ databases">
        <title>Mucor velutinosus strain NIH1002 WGS.</title>
        <authorList>
            <person name="Subramanian P."/>
            <person name="Mullikin J.C."/>
            <person name="Segre J.A."/>
            <person name="Zelazny A.M."/>
        </authorList>
    </citation>
    <scope>NUCLEOTIDE SEQUENCE [LARGE SCALE GENOMIC DNA]</scope>
    <source>
        <strain evidence="3 4">NIH1002</strain>
    </source>
</reference>
<gene>
    <name evidence="3" type="ORF">ATC70_004075</name>
</gene>
<dbReference type="EMBL" id="JASEJX010000007">
    <property type="protein sequence ID" value="KAK4521085.1"/>
    <property type="molecule type" value="Genomic_DNA"/>
</dbReference>
<feature type="coiled-coil region" evidence="1">
    <location>
        <begin position="5"/>
        <end position="32"/>
    </location>
</feature>
<dbReference type="Proteomes" id="UP001304243">
    <property type="component" value="Unassembled WGS sequence"/>
</dbReference>
<evidence type="ECO:0000256" key="1">
    <source>
        <dbReference type="SAM" id="Coils"/>
    </source>
</evidence>
<name>A0AAN7DT79_9FUNG</name>
<evidence type="ECO:0000313" key="4">
    <source>
        <dbReference type="Proteomes" id="UP001304243"/>
    </source>
</evidence>
<dbReference type="AlphaFoldDB" id="A0AAN7DT79"/>
<sequence length="297" mass="33783">MDQAQQLFLQRLENIEQELSNLSKQVKECNDNQTEVKAMLQHIVQQSTSSSTANVARLDGVICRPSKADSKHLEELSVELCINVLEEHRLGGENLDGKKVWELVKDAAYNQAKKADRQFPNITFSKLDNRFQALLIKTVIDDVAKKGVDISGFFKDWLPQFAVSKSLSGIIDYKYNARPSNDTATYQTQFDEDDLVFSEGSQAQSEEDSVDDDENSIVDKINFHVSRNTGSQKRISTQHMPLVEQPMQPSPVSKNVYASNKSKAKEYEKHRRYSSPETQDLQRQNIKGPNNKRVRKS</sequence>
<keyword evidence="1" id="KW-0175">Coiled coil</keyword>
<keyword evidence="4" id="KW-1185">Reference proteome</keyword>
<feature type="compositionally biased region" description="Polar residues" evidence="2">
    <location>
        <begin position="250"/>
        <end position="261"/>
    </location>
</feature>
<accession>A0AAN7DT79</accession>
<evidence type="ECO:0000256" key="2">
    <source>
        <dbReference type="SAM" id="MobiDB-lite"/>
    </source>
</evidence>